<dbReference type="AlphaFoldDB" id="A0A9P6UB87"/>
<comment type="pathway">
    <text evidence="3">Protein modification; protein ubiquitination.</text>
</comment>
<evidence type="ECO:0000256" key="19">
    <source>
        <dbReference type="PROSITE-ProRule" id="PRU10133"/>
    </source>
</evidence>
<reference evidence="24" key="1">
    <citation type="journal article" date="2020" name="Fungal Divers.">
        <title>Resolving the Mortierellaceae phylogeny through synthesis of multi-gene phylogenetics and phylogenomics.</title>
        <authorList>
            <person name="Vandepol N."/>
            <person name="Liber J."/>
            <person name="Desiro A."/>
            <person name="Na H."/>
            <person name="Kennedy M."/>
            <person name="Barry K."/>
            <person name="Grigoriev I.V."/>
            <person name="Miller A.N."/>
            <person name="O'Donnell K."/>
            <person name="Stajich J.E."/>
            <person name="Bonito G."/>
        </authorList>
    </citation>
    <scope>NUCLEOTIDE SEQUENCE</scope>
    <source>
        <strain evidence="24">BC1065</strain>
    </source>
</reference>
<dbReference type="SMART" id="SM00212">
    <property type="entry name" value="UBCc"/>
    <property type="match status" value="1"/>
</dbReference>
<dbReference type="GO" id="GO:0032259">
    <property type="term" value="P:methylation"/>
    <property type="evidence" value="ECO:0007669"/>
    <property type="project" value="UniProtKB-KW"/>
</dbReference>
<keyword evidence="4 18" id="KW-0444">Lipid biosynthesis</keyword>
<dbReference type="GO" id="GO:0061631">
    <property type="term" value="F:ubiquitin conjugating enzyme activity"/>
    <property type="evidence" value="ECO:0007669"/>
    <property type="project" value="UniProtKB-EC"/>
</dbReference>
<evidence type="ECO:0000256" key="7">
    <source>
        <dbReference type="ARBA" id="ARBA00022691"/>
    </source>
</evidence>
<keyword evidence="18" id="KW-0496">Mitochondrion</keyword>
<comment type="similarity">
    <text evidence="18">Belongs to the class VI-like SAM-binding methyltransferase superfamily. PEMT/PEM2 methyltransferase family.</text>
</comment>
<organism evidence="24 25">
    <name type="scientific">Actinomortierella ambigua</name>
    <dbReference type="NCBI Taxonomy" id="1343610"/>
    <lineage>
        <taxon>Eukaryota</taxon>
        <taxon>Fungi</taxon>
        <taxon>Fungi incertae sedis</taxon>
        <taxon>Mucoromycota</taxon>
        <taxon>Mortierellomycotina</taxon>
        <taxon>Mortierellomycetes</taxon>
        <taxon>Mortierellales</taxon>
        <taxon>Mortierellaceae</taxon>
        <taxon>Actinomortierella</taxon>
    </lineage>
</organism>
<dbReference type="GO" id="GO:0006656">
    <property type="term" value="P:phosphatidylcholine biosynthetic process"/>
    <property type="evidence" value="ECO:0007669"/>
    <property type="project" value="UniProtKB-UniRule"/>
</dbReference>
<feature type="region of interest" description="Disordered" evidence="21">
    <location>
        <begin position="1"/>
        <end position="30"/>
    </location>
</feature>
<comment type="caution">
    <text evidence="24">The sequence shown here is derived from an EMBL/GenBank/DDBJ whole genome shotgun (WGS) entry which is preliminary data.</text>
</comment>
<dbReference type="PROSITE" id="PS50127">
    <property type="entry name" value="UBC_2"/>
    <property type="match status" value="1"/>
</dbReference>
<dbReference type="SUPFAM" id="SSF54495">
    <property type="entry name" value="UBC-like"/>
    <property type="match status" value="1"/>
</dbReference>
<feature type="topological domain" description="Lumenal" evidence="18">
    <location>
        <begin position="200"/>
        <end position="211"/>
    </location>
</feature>
<dbReference type="GO" id="GO:0005524">
    <property type="term" value="F:ATP binding"/>
    <property type="evidence" value="ECO:0007669"/>
    <property type="project" value="UniProtKB-UniRule"/>
</dbReference>
<evidence type="ECO:0000256" key="1">
    <source>
        <dbReference type="ARBA" id="ARBA00000485"/>
    </source>
</evidence>
<keyword evidence="17 18" id="KW-1208">Phospholipid metabolism</keyword>
<keyword evidence="14 18" id="KW-0443">Lipid metabolism</keyword>
<evidence type="ECO:0000256" key="13">
    <source>
        <dbReference type="ARBA" id="ARBA00022989"/>
    </source>
</evidence>
<dbReference type="OrthoDB" id="8300106at2759"/>
<evidence type="ECO:0000256" key="10">
    <source>
        <dbReference type="ARBA" id="ARBA00022786"/>
    </source>
</evidence>
<dbReference type="InterPro" id="IPR023313">
    <property type="entry name" value="UBQ-conjugating_AS"/>
</dbReference>
<keyword evidence="5 18" id="KW-0489">Methyltransferase</keyword>
<dbReference type="EC" id="2.1.1.71" evidence="18"/>
<keyword evidence="11 18" id="KW-0256">Endoplasmic reticulum</keyword>
<keyword evidence="16 18" id="KW-0594">Phospholipid biosynthesis</keyword>
<evidence type="ECO:0000256" key="15">
    <source>
        <dbReference type="ARBA" id="ARBA00023136"/>
    </source>
</evidence>
<evidence type="ECO:0000256" key="8">
    <source>
        <dbReference type="ARBA" id="ARBA00022692"/>
    </source>
</evidence>
<accession>A0A9P6UB87</accession>
<feature type="transmembrane region" description="Helical" evidence="22">
    <location>
        <begin position="325"/>
        <end position="345"/>
    </location>
</feature>
<evidence type="ECO:0000256" key="9">
    <source>
        <dbReference type="ARBA" id="ARBA00022741"/>
    </source>
</evidence>
<dbReference type="InterPro" id="IPR007318">
    <property type="entry name" value="Phopholipid_MeTrfase"/>
</dbReference>
<evidence type="ECO:0000256" key="12">
    <source>
        <dbReference type="ARBA" id="ARBA00022840"/>
    </source>
</evidence>
<dbReference type="PROSITE" id="PS51599">
    <property type="entry name" value="SAM_PEMT_PEM2"/>
    <property type="match status" value="1"/>
</dbReference>
<evidence type="ECO:0000256" key="3">
    <source>
        <dbReference type="ARBA" id="ARBA00004906"/>
    </source>
</evidence>
<keyword evidence="12 20" id="KW-0067">ATP-binding</keyword>
<comment type="catalytic activity">
    <reaction evidence="1">
        <text>S-ubiquitinyl-[E1 ubiquitin-activating enzyme]-L-cysteine + [E2 ubiquitin-conjugating enzyme]-L-cysteine = [E1 ubiquitin-activating enzyme]-L-cysteine + S-ubiquitinyl-[E2 ubiquitin-conjugating enzyme]-L-cysteine.</text>
        <dbReference type="EC" id="2.3.2.23"/>
    </reaction>
</comment>
<dbReference type="CDD" id="cd23793">
    <property type="entry name" value="UBCc_UBE2E"/>
    <property type="match status" value="1"/>
</dbReference>
<dbReference type="FunFam" id="1.20.120.1630:FF:000024">
    <property type="entry name" value="Phosphatidylethanolamine N-methyltransferase"/>
    <property type="match status" value="1"/>
</dbReference>
<dbReference type="Pfam" id="PF00179">
    <property type="entry name" value="UQ_con"/>
    <property type="match status" value="1"/>
</dbReference>
<evidence type="ECO:0000313" key="25">
    <source>
        <dbReference type="Proteomes" id="UP000807716"/>
    </source>
</evidence>
<dbReference type="GO" id="GO:0000773">
    <property type="term" value="F:phosphatidyl-N-methylethanolamine N-methyltransferase activity"/>
    <property type="evidence" value="ECO:0007669"/>
    <property type="project" value="UniProtKB-UniRule"/>
</dbReference>
<keyword evidence="6 18" id="KW-0808">Transferase</keyword>
<keyword evidence="25" id="KW-1185">Reference proteome</keyword>
<dbReference type="Gene3D" id="3.10.110.10">
    <property type="entry name" value="Ubiquitin Conjugating Enzyme"/>
    <property type="match status" value="1"/>
</dbReference>
<comment type="catalytic activity">
    <reaction evidence="18">
        <text>a 1,2-diacyl-sn-glycero-3-phospho-N-methylethanolamine + S-adenosyl-L-methionine = a 1,2-diacyl-sn-glycero-3-phospho-N,N-dimethylethanolamine + S-adenosyl-L-homocysteine + H(+)</text>
        <dbReference type="Rhea" id="RHEA:32735"/>
        <dbReference type="ChEBI" id="CHEBI:15378"/>
        <dbReference type="ChEBI" id="CHEBI:57856"/>
        <dbReference type="ChEBI" id="CHEBI:59789"/>
        <dbReference type="ChEBI" id="CHEBI:64572"/>
        <dbReference type="ChEBI" id="CHEBI:64573"/>
        <dbReference type="EC" id="2.1.1.71"/>
    </reaction>
</comment>
<evidence type="ECO:0000256" key="2">
    <source>
        <dbReference type="ARBA" id="ARBA00004127"/>
    </source>
</evidence>
<sequence length="366" mass="41286">MSTATRSATATKKKSGNNSQSSSAKRAGPKGDNLYEWVSTILGPKGSPYASGVFFLDIHFPQDYPFKPPKVVFRTRIYHCNINSQGQICLDILKDQWSPILTISKVLLSICSLLTDANPYDPLVASIANQYLTDREEHDRIARDWSKRFIMGARSFDVTFQSVQSAEFLVYLWETVNTPTCQFAIFALIAHVANYNLTARFEYNTRGFTKLLGKNAIYFYAAYLLLSAYIRDQIIHKAVLFDVGSFVLLPEQVATYAGATIFVLGFLLNLWTLKALGIKGMYNGDSFGHLMEAPVTDGPYVYFQDPQYVGTSMAMLGTAIYYQSLTGYVLAIDMYIVFWVSVLFFEGPHMNRIYAEKAEREKQKAK</sequence>
<keyword evidence="8 18" id="KW-0812">Transmembrane</keyword>
<evidence type="ECO:0000256" key="4">
    <source>
        <dbReference type="ARBA" id="ARBA00022516"/>
    </source>
</evidence>
<dbReference type="InterPro" id="IPR016135">
    <property type="entry name" value="UBQ-conjugating_enzyme/RWD"/>
</dbReference>
<feature type="compositionally biased region" description="Low complexity" evidence="21">
    <location>
        <begin position="1"/>
        <end position="25"/>
    </location>
</feature>
<keyword evidence="10 20" id="KW-0833">Ubl conjugation pathway</keyword>
<dbReference type="EMBL" id="JAAAJB010000074">
    <property type="protein sequence ID" value="KAG0267536.1"/>
    <property type="molecule type" value="Genomic_DNA"/>
</dbReference>
<comment type="similarity">
    <text evidence="20">Belongs to the ubiquitin-conjugating enzyme family.</text>
</comment>
<evidence type="ECO:0000256" key="16">
    <source>
        <dbReference type="ARBA" id="ARBA00023209"/>
    </source>
</evidence>
<feature type="binding site" evidence="18">
    <location>
        <begin position="346"/>
        <end position="347"/>
    </location>
    <ligand>
        <name>S-adenosyl-L-methionine</name>
        <dbReference type="ChEBI" id="CHEBI:59789"/>
    </ligand>
</feature>
<comment type="subcellular location">
    <subcellularLocation>
        <location evidence="2">Endomembrane system</location>
        <topology evidence="2">Multi-pass membrane protein</topology>
    </subcellularLocation>
    <subcellularLocation>
        <location evidence="18">Endoplasmic reticulum membrane</location>
        <topology evidence="18">Multi-pass membrane protein</topology>
    </subcellularLocation>
    <subcellularLocation>
        <location evidence="18">Mitochondrion membrane</location>
        <topology evidence="18">Multi-pass membrane protein</topology>
    </subcellularLocation>
</comment>
<evidence type="ECO:0000256" key="18">
    <source>
        <dbReference type="HAMAP-Rule" id="MF_03216"/>
    </source>
</evidence>
<feature type="topological domain" description="Lumenal" evidence="18">
    <location>
        <begin position="1"/>
        <end position="178"/>
    </location>
</feature>
<keyword evidence="9 20" id="KW-0547">Nucleotide-binding</keyword>
<evidence type="ECO:0000256" key="17">
    <source>
        <dbReference type="ARBA" id="ARBA00023264"/>
    </source>
</evidence>
<comment type="pathway">
    <text evidence="18">Phospholipid metabolism; phosphatidylcholine biosynthesis.</text>
</comment>
<dbReference type="PANTHER" id="PTHR24068">
    <property type="entry name" value="UBIQUITIN-CONJUGATING ENZYME E2"/>
    <property type="match status" value="1"/>
</dbReference>
<evidence type="ECO:0000256" key="20">
    <source>
        <dbReference type="RuleBase" id="RU362109"/>
    </source>
</evidence>
<feature type="topological domain" description="Cytoplasmic" evidence="18">
    <location>
        <begin position="345"/>
        <end position="366"/>
    </location>
</feature>
<evidence type="ECO:0000256" key="5">
    <source>
        <dbReference type="ARBA" id="ARBA00022603"/>
    </source>
</evidence>
<keyword evidence="7 18" id="KW-0949">S-adenosyl-L-methionine</keyword>
<feature type="intramembrane region" description="Helical" evidence="18">
    <location>
        <begin position="179"/>
        <end position="199"/>
    </location>
</feature>
<dbReference type="FunFam" id="3.10.110.10:FF:000101">
    <property type="entry name" value="Ubiquitin-conjugating enzyme E2 D2"/>
    <property type="match status" value="1"/>
</dbReference>
<keyword evidence="13 18" id="KW-1133">Transmembrane helix</keyword>
<feature type="binding site" evidence="18">
    <location>
        <begin position="263"/>
        <end position="265"/>
    </location>
    <ligand>
        <name>S-adenosyl-L-methionine</name>
        <dbReference type="ChEBI" id="CHEBI:59789"/>
    </ligand>
</feature>
<dbReference type="HAMAP" id="MF_03216">
    <property type="entry name" value="PLMT"/>
    <property type="match status" value="1"/>
</dbReference>
<protein>
    <recommendedName>
        <fullName evidence="18">Phosphatidyl-N-methylethanolamine N-methyltransferase</fullName>
        <ecNumber evidence="18">2.1.1.71</ecNumber>
    </recommendedName>
    <alternativeName>
        <fullName evidence="18">Phospholipid methyltransferase</fullName>
        <shortName evidence="18">PLMT</shortName>
    </alternativeName>
</protein>
<evidence type="ECO:0000259" key="23">
    <source>
        <dbReference type="PROSITE" id="PS50127"/>
    </source>
</evidence>
<dbReference type="PROSITE" id="PS00183">
    <property type="entry name" value="UBC_1"/>
    <property type="match status" value="1"/>
</dbReference>
<evidence type="ECO:0000256" key="6">
    <source>
        <dbReference type="ARBA" id="ARBA00022679"/>
    </source>
</evidence>
<dbReference type="InterPro" id="IPR024960">
    <property type="entry name" value="PEMT/MFAP"/>
</dbReference>
<feature type="transmembrane region" description="Helical" evidence="22">
    <location>
        <begin position="216"/>
        <end position="234"/>
    </location>
</feature>
<comment type="catalytic activity">
    <reaction evidence="18">
        <text>a 1,2-diacyl-sn-glycero-3-phospho-N,N-dimethylethanolamine + S-adenosyl-L-methionine = a 1,2-diacyl-sn-glycero-3-phosphocholine + S-adenosyl-L-homocysteine + H(+)</text>
        <dbReference type="Rhea" id="RHEA:32739"/>
        <dbReference type="ChEBI" id="CHEBI:15378"/>
        <dbReference type="ChEBI" id="CHEBI:57643"/>
        <dbReference type="ChEBI" id="CHEBI:57856"/>
        <dbReference type="ChEBI" id="CHEBI:59789"/>
        <dbReference type="ChEBI" id="CHEBI:64572"/>
    </reaction>
</comment>
<evidence type="ECO:0000256" key="22">
    <source>
        <dbReference type="SAM" id="Phobius"/>
    </source>
</evidence>
<gene>
    <name evidence="24" type="ORF">DFQ27_008677</name>
</gene>
<dbReference type="Pfam" id="PF04191">
    <property type="entry name" value="PEMT"/>
    <property type="match status" value="1"/>
</dbReference>
<dbReference type="GO" id="GO:0005789">
    <property type="term" value="C:endoplasmic reticulum membrane"/>
    <property type="evidence" value="ECO:0007669"/>
    <property type="project" value="UniProtKB-SubCell"/>
</dbReference>
<feature type="transmembrane region" description="Helical" evidence="22">
    <location>
        <begin position="254"/>
        <end position="273"/>
    </location>
</feature>
<evidence type="ECO:0000256" key="21">
    <source>
        <dbReference type="SAM" id="MobiDB-lite"/>
    </source>
</evidence>
<dbReference type="GO" id="GO:0031966">
    <property type="term" value="C:mitochondrial membrane"/>
    <property type="evidence" value="ECO:0007669"/>
    <property type="project" value="UniProtKB-SubCell"/>
</dbReference>
<name>A0A9P6UB87_9FUNG</name>
<evidence type="ECO:0000256" key="11">
    <source>
        <dbReference type="ARBA" id="ARBA00022824"/>
    </source>
</evidence>
<feature type="active site" description="Glycyl thioester intermediate" evidence="19">
    <location>
        <position position="89"/>
    </location>
</feature>
<feature type="topological domain" description="Lumenal" evidence="18">
    <location>
        <begin position="280"/>
        <end position="322"/>
    </location>
</feature>
<keyword evidence="15 18" id="KW-0472">Membrane</keyword>
<proteinExistence type="inferred from homology"/>
<evidence type="ECO:0000256" key="14">
    <source>
        <dbReference type="ARBA" id="ARBA00023098"/>
    </source>
</evidence>
<dbReference type="InterPro" id="IPR000608">
    <property type="entry name" value="UBC"/>
</dbReference>
<dbReference type="Gene3D" id="1.20.120.1630">
    <property type="match status" value="1"/>
</dbReference>
<evidence type="ECO:0000313" key="24">
    <source>
        <dbReference type="EMBL" id="KAG0267536.1"/>
    </source>
</evidence>
<comment type="caution">
    <text evidence="18">Lacks conserved residue(s) required for the propagation of feature annotation.</text>
</comment>
<dbReference type="Proteomes" id="UP000807716">
    <property type="component" value="Unassembled WGS sequence"/>
</dbReference>
<comment type="function">
    <text evidence="18">Catalyzes the second two steps of the methylation pathway of phosphatidylcholine biosynthesis, the SAM-dependent methylation of phosphatidylmonomethylethanolamine (PMME) to phosphatidyldimethylethanolamine (PDME) and of PDME to phosphatidylcholine (PC).</text>
</comment>
<feature type="domain" description="UBC core" evidence="23">
    <location>
        <begin position="4"/>
        <end position="151"/>
    </location>
</feature>